<evidence type="ECO:0000313" key="3">
    <source>
        <dbReference type="EMBL" id="VAV96828.1"/>
    </source>
</evidence>
<dbReference type="Pfam" id="PF13509">
    <property type="entry name" value="S1_2"/>
    <property type="match status" value="2"/>
</dbReference>
<evidence type="ECO:0000259" key="2">
    <source>
        <dbReference type="Pfam" id="PF17783"/>
    </source>
</evidence>
<dbReference type="EMBL" id="UOEJ01000079">
    <property type="protein sequence ID" value="VAV96828.1"/>
    <property type="molecule type" value="Genomic_DNA"/>
</dbReference>
<feature type="domain" description="Conserved virulence factor B-like winged helix" evidence="2">
    <location>
        <begin position="226"/>
        <end position="282"/>
    </location>
</feature>
<dbReference type="InterPro" id="IPR012340">
    <property type="entry name" value="NA-bd_OB-fold"/>
</dbReference>
<dbReference type="PANTHER" id="PTHR37296:SF1">
    <property type="entry name" value="CONSERVED VIRULENCE FACTOR B"/>
    <property type="match status" value="1"/>
</dbReference>
<dbReference type="Gene3D" id="1.10.10.10">
    <property type="entry name" value="Winged helix-like DNA-binding domain superfamily/Winged helix DNA-binding domain"/>
    <property type="match status" value="1"/>
</dbReference>
<name>A0A3B0S8R1_9ZZZZ</name>
<protein>
    <submittedName>
        <fullName evidence="3">S1 RNA binding domain</fullName>
    </submittedName>
</protein>
<organism evidence="3">
    <name type="scientific">hydrothermal vent metagenome</name>
    <dbReference type="NCBI Taxonomy" id="652676"/>
    <lineage>
        <taxon>unclassified sequences</taxon>
        <taxon>metagenomes</taxon>
        <taxon>ecological metagenomes</taxon>
    </lineage>
</organism>
<dbReference type="InterPro" id="IPR036388">
    <property type="entry name" value="WH-like_DNA-bd_sf"/>
</dbReference>
<feature type="domain" description="Conserved virulence factor B first S1" evidence="1">
    <location>
        <begin position="78"/>
        <end position="135"/>
    </location>
</feature>
<accession>A0A3B0S8R1</accession>
<reference evidence="3" key="1">
    <citation type="submission" date="2018-06" db="EMBL/GenBank/DDBJ databases">
        <authorList>
            <person name="Zhirakovskaya E."/>
        </authorList>
    </citation>
    <scope>NUCLEOTIDE SEQUENCE</scope>
</reference>
<dbReference type="InterPro" id="IPR040764">
    <property type="entry name" value="CvfB_WH"/>
</dbReference>
<dbReference type="PIRSF" id="PIRSF012524">
    <property type="entry name" value="YitL_S1"/>
    <property type="match status" value="1"/>
</dbReference>
<dbReference type="InterPro" id="IPR039566">
    <property type="entry name" value="CvfB_S1_st"/>
</dbReference>
<dbReference type="InterPro" id="IPR014464">
    <property type="entry name" value="CvfB_fam"/>
</dbReference>
<dbReference type="AlphaFoldDB" id="A0A3B0S8R1"/>
<sequence length="284" mass="31955">MIEIGKTHSLVVLKHVDFGVYLGQNMEDEGQEEILLPERYLPEDIAAWEVGACLTVFVYLDSEDRPIATTEIPLCEVGDCACLTTVEKSEFGAFLDWGLMKDLLVPFKEQRIPMEVGRAYVVYLYLDNTGRIAASSRLSKYLPEQNEDHFTHRQEVELLIASRSDLGYKAVINGTHLGLIHNNEIVRPVKVGDSFKGYIGTMREDGRINLTLQKSTLKVRDELSEIIIDHLKENGGQSSLTDKSPPDAIYAAFRASKSNYKKALGKLYKARRIVMTDGLIKLTE</sequence>
<evidence type="ECO:0000259" key="1">
    <source>
        <dbReference type="Pfam" id="PF13509"/>
    </source>
</evidence>
<dbReference type="PANTHER" id="PTHR37296">
    <property type="entry name" value="CONSERVED VIRULENCE FACTOR B"/>
    <property type="match status" value="1"/>
</dbReference>
<feature type="domain" description="Conserved virulence factor B first S1" evidence="1">
    <location>
        <begin position="4"/>
        <end position="70"/>
    </location>
</feature>
<proteinExistence type="predicted"/>
<gene>
    <name evidence="3" type="ORF">MNBD_ALPHA01-795</name>
</gene>
<dbReference type="Pfam" id="PF17783">
    <property type="entry name" value="WHD_CvfB"/>
    <property type="match status" value="1"/>
</dbReference>
<dbReference type="Gene3D" id="2.40.50.140">
    <property type="entry name" value="Nucleic acid-binding proteins"/>
    <property type="match status" value="2"/>
</dbReference>